<reference evidence="7" key="1">
    <citation type="journal article" date="2019" name="Nat. Commun.">
        <title>Genome-wide association mapping of date palm fruit traits.</title>
        <authorList>
            <person name="Hazzouri K.M."/>
            <person name="Gros-Balthazard M."/>
            <person name="Flowers J.M."/>
            <person name="Copetti D."/>
            <person name="Lemansour A."/>
            <person name="Lebrun M."/>
            <person name="Masmoudi K."/>
            <person name="Ferrand S."/>
            <person name="Dhar M.I."/>
            <person name="Fresquez Z.A."/>
            <person name="Rosas U."/>
            <person name="Zhang J."/>
            <person name="Talag J."/>
            <person name="Lee S."/>
            <person name="Kudrna D."/>
            <person name="Powell R.F."/>
            <person name="Leitch I.J."/>
            <person name="Krueger R.R."/>
            <person name="Wing R.A."/>
            <person name="Amiri K.M.A."/>
            <person name="Purugganan M.D."/>
        </authorList>
    </citation>
    <scope>NUCLEOTIDE SEQUENCE [LARGE SCALE GENOMIC DNA]</scope>
    <source>
        <strain evidence="7">cv. Khalas</strain>
    </source>
</reference>
<keyword evidence="4" id="KW-1133">Transmembrane helix</keyword>
<accession>A0A8B9A7Z7</accession>
<evidence type="ECO:0000256" key="3">
    <source>
        <dbReference type="SAM" id="MobiDB-lite"/>
    </source>
</evidence>
<dbReference type="GeneID" id="120110569"/>
<dbReference type="PROSITE" id="PS51473">
    <property type="entry name" value="GNK2"/>
    <property type="match status" value="2"/>
</dbReference>
<dbReference type="Gene3D" id="3.30.430.20">
    <property type="entry name" value="Gnk2 domain, C-X8-C-X2-C motif"/>
    <property type="match status" value="2"/>
</dbReference>
<evidence type="ECO:0000259" key="6">
    <source>
        <dbReference type="PROSITE" id="PS51473"/>
    </source>
</evidence>
<sequence>MPSYLLPNLPQLLFLSFLFTTLRTATSAPSNSWYWYNCSITSNFTTHSTYKSDLQLLLSSLSSAAIPTGFSTQSNGRSPNQVFGSALCRGDVSQDECQYCLSTAVQDILQLCPLSRRGAIWYLKCFLRYSSSNFTSSKDNETSRFRRFSYKTQNASEPFSAALLGNLMTDLIERAAYRSARLFATGEVNMTSSETLYGLVQCTRDQSEDDCHQCLQRSVNIMSTYFPRSIEAVTMAYNCFMGHATYSFYNQSVGAAPPPPPAPEVDPGAPPPRGKDSGKKNVALVIPLVSVLGVLSAIFICSWRRRTFLKVSRKYCIRPV</sequence>
<feature type="compositionally biased region" description="Pro residues" evidence="3">
    <location>
        <begin position="257"/>
        <end position="272"/>
    </location>
</feature>
<reference evidence="8" key="2">
    <citation type="submission" date="2025-08" db="UniProtKB">
        <authorList>
            <consortium name="RefSeq"/>
        </authorList>
    </citation>
    <scope>IDENTIFICATION</scope>
    <source>
        <tissue evidence="8">Young leaves</tissue>
    </source>
</reference>
<dbReference type="InterPro" id="IPR038408">
    <property type="entry name" value="GNK2_sf"/>
</dbReference>
<dbReference type="PANTHER" id="PTHR32099:SF42">
    <property type="entry name" value="CYSTEINE-RICH RECEPTOR-LIKE PROTEIN KINASE 9-RELATED"/>
    <property type="match status" value="1"/>
</dbReference>
<feature type="region of interest" description="Disordered" evidence="3">
    <location>
        <begin position="257"/>
        <end position="276"/>
    </location>
</feature>
<gene>
    <name evidence="8" type="primary">LOC120110569</name>
</gene>
<evidence type="ECO:0000256" key="2">
    <source>
        <dbReference type="ARBA" id="ARBA00022737"/>
    </source>
</evidence>
<dbReference type="KEGG" id="pda:120110569"/>
<proteinExistence type="predicted"/>
<feature type="transmembrane region" description="Helical" evidence="4">
    <location>
        <begin position="282"/>
        <end position="303"/>
    </location>
</feature>
<evidence type="ECO:0000256" key="4">
    <source>
        <dbReference type="SAM" id="Phobius"/>
    </source>
</evidence>
<name>A0A8B9A7Z7_PHODC</name>
<evidence type="ECO:0000313" key="8">
    <source>
        <dbReference type="RefSeq" id="XP_038981817.1"/>
    </source>
</evidence>
<dbReference type="AlphaFoldDB" id="A0A8B9A7Z7"/>
<dbReference type="Proteomes" id="UP000228380">
    <property type="component" value="Chromosome 4"/>
</dbReference>
<evidence type="ECO:0000256" key="1">
    <source>
        <dbReference type="ARBA" id="ARBA00022729"/>
    </source>
</evidence>
<feature type="domain" description="Gnk2-homologous" evidence="6">
    <location>
        <begin position="32"/>
        <end position="134"/>
    </location>
</feature>
<evidence type="ECO:0000256" key="5">
    <source>
        <dbReference type="SAM" id="SignalP"/>
    </source>
</evidence>
<feature type="domain" description="Gnk2-homologous" evidence="6">
    <location>
        <begin position="141"/>
        <end position="248"/>
    </location>
</feature>
<dbReference type="InterPro" id="IPR002902">
    <property type="entry name" value="GNK2"/>
</dbReference>
<protein>
    <submittedName>
        <fullName evidence="8">Cysteine-rich repeat secretory protein 38-like</fullName>
    </submittedName>
</protein>
<keyword evidence="4" id="KW-0472">Membrane</keyword>
<dbReference type="RefSeq" id="XP_038981817.1">
    <property type="nucleotide sequence ID" value="XM_039125889.1"/>
</dbReference>
<dbReference type="Pfam" id="PF01657">
    <property type="entry name" value="Stress-antifung"/>
    <property type="match status" value="2"/>
</dbReference>
<keyword evidence="7" id="KW-1185">Reference proteome</keyword>
<keyword evidence="2" id="KW-0677">Repeat</keyword>
<dbReference type="OrthoDB" id="782604at2759"/>
<keyword evidence="4" id="KW-0812">Transmembrane</keyword>
<feature type="chain" id="PRO_5034274128" evidence="5">
    <location>
        <begin position="28"/>
        <end position="320"/>
    </location>
</feature>
<dbReference type="PANTHER" id="PTHR32099">
    <property type="entry name" value="CYSTEINE-RICH REPEAT SECRETORY PROTEIN"/>
    <property type="match status" value="1"/>
</dbReference>
<dbReference type="CDD" id="cd23509">
    <property type="entry name" value="Gnk2-like"/>
    <property type="match status" value="2"/>
</dbReference>
<evidence type="ECO:0000313" key="7">
    <source>
        <dbReference type="Proteomes" id="UP000228380"/>
    </source>
</evidence>
<keyword evidence="1 5" id="KW-0732">Signal</keyword>
<feature type="signal peptide" evidence="5">
    <location>
        <begin position="1"/>
        <end position="27"/>
    </location>
</feature>
<organism evidence="7 8">
    <name type="scientific">Phoenix dactylifera</name>
    <name type="common">Date palm</name>
    <dbReference type="NCBI Taxonomy" id="42345"/>
    <lineage>
        <taxon>Eukaryota</taxon>
        <taxon>Viridiplantae</taxon>
        <taxon>Streptophyta</taxon>
        <taxon>Embryophyta</taxon>
        <taxon>Tracheophyta</taxon>
        <taxon>Spermatophyta</taxon>
        <taxon>Magnoliopsida</taxon>
        <taxon>Liliopsida</taxon>
        <taxon>Arecaceae</taxon>
        <taxon>Coryphoideae</taxon>
        <taxon>Phoeniceae</taxon>
        <taxon>Phoenix</taxon>
    </lineage>
</organism>